<comment type="caution">
    <text evidence="2">The sequence shown here is derived from an EMBL/GenBank/DDBJ whole genome shotgun (WGS) entry which is preliminary data.</text>
</comment>
<protein>
    <submittedName>
        <fullName evidence="2">Uncharacterized protein</fullName>
    </submittedName>
</protein>
<reference evidence="2" key="1">
    <citation type="submission" date="2021-10" db="EMBL/GenBank/DDBJ databases">
        <authorList>
            <person name="Piombo E."/>
        </authorList>
    </citation>
    <scope>NUCLEOTIDE SEQUENCE</scope>
</reference>
<evidence type="ECO:0000256" key="1">
    <source>
        <dbReference type="ARBA" id="ARBA00023002"/>
    </source>
</evidence>
<proteinExistence type="predicted"/>
<sequence>MYGARIFPSIEQIVNRSIVRAFRTQVTPLPKPQSDFSHKTVIVTGASSGVGKAAAQQFARLGAAKVILACRSTEKGEAAKRDIESAEAAAGVVEVWPLELGSYESIKAFCSRADKLDRLDVFVANAGLMSAQCEYYEGYERQTFVHVIAPILMVLLLLPVMRRTSEQTQSLPHHVIVSSNGHMYTKFLPGKEKSIFAAVQGDRDMRLRYYDTKLMEVFAVRELAARVKASKKPLVVVNMVDPGFCQSDLMREKGWELPIRIMMGVADKILARSPDSGARTYTMAAEAGEQSHGMYLEDCSFSTPSPMVDTEEGRELQKRVWDELMEILNDTAPGAVGNL</sequence>
<evidence type="ECO:0000313" key="3">
    <source>
        <dbReference type="Proteomes" id="UP000696573"/>
    </source>
</evidence>
<dbReference type="EMBL" id="CABFNQ020000709">
    <property type="protein sequence ID" value="CAH0025295.1"/>
    <property type="molecule type" value="Genomic_DNA"/>
</dbReference>
<dbReference type="GO" id="GO:0016491">
    <property type="term" value="F:oxidoreductase activity"/>
    <property type="evidence" value="ECO:0007669"/>
    <property type="project" value="UniProtKB-KW"/>
</dbReference>
<keyword evidence="1" id="KW-0560">Oxidoreductase</keyword>
<dbReference type="PRINTS" id="PR00081">
    <property type="entry name" value="GDHRDH"/>
</dbReference>
<dbReference type="PANTHER" id="PTHR43157">
    <property type="entry name" value="PHOSPHATIDYLINOSITOL-GLYCAN BIOSYNTHESIS CLASS F PROTEIN-RELATED"/>
    <property type="match status" value="1"/>
</dbReference>
<dbReference type="SUPFAM" id="SSF51735">
    <property type="entry name" value="NAD(P)-binding Rossmann-fold domains"/>
    <property type="match status" value="1"/>
</dbReference>
<dbReference type="OrthoDB" id="542013at2759"/>
<evidence type="ECO:0000313" key="2">
    <source>
        <dbReference type="EMBL" id="CAH0025295.1"/>
    </source>
</evidence>
<gene>
    <name evidence="2" type="ORF">CRHIZ90672A_00015829</name>
</gene>
<dbReference type="Pfam" id="PF00106">
    <property type="entry name" value="adh_short"/>
    <property type="match status" value="1"/>
</dbReference>
<dbReference type="PANTHER" id="PTHR43157:SF31">
    <property type="entry name" value="PHOSPHATIDYLINOSITOL-GLYCAN BIOSYNTHESIS CLASS F PROTEIN"/>
    <property type="match status" value="1"/>
</dbReference>
<keyword evidence="3" id="KW-1185">Reference proteome</keyword>
<name>A0A9N9VJZ1_9HYPO</name>
<dbReference type="AlphaFoldDB" id="A0A9N9VJZ1"/>
<dbReference type="Proteomes" id="UP000696573">
    <property type="component" value="Unassembled WGS sequence"/>
</dbReference>
<dbReference type="InterPro" id="IPR002347">
    <property type="entry name" value="SDR_fam"/>
</dbReference>
<dbReference type="InterPro" id="IPR036291">
    <property type="entry name" value="NAD(P)-bd_dom_sf"/>
</dbReference>
<dbReference type="Gene3D" id="3.40.50.720">
    <property type="entry name" value="NAD(P)-binding Rossmann-like Domain"/>
    <property type="match status" value="1"/>
</dbReference>
<organism evidence="2 3">
    <name type="scientific">Clonostachys rhizophaga</name>
    <dbReference type="NCBI Taxonomy" id="160324"/>
    <lineage>
        <taxon>Eukaryota</taxon>
        <taxon>Fungi</taxon>
        <taxon>Dikarya</taxon>
        <taxon>Ascomycota</taxon>
        <taxon>Pezizomycotina</taxon>
        <taxon>Sordariomycetes</taxon>
        <taxon>Hypocreomycetidae</taxon>
        <taxon>Hypocreales</taxon>
        <taxon>Bionectriaceae</taxon>
        <taxon>Clonostachys</taxon>
    </lineage>
</organism>
<accession>A0A9N9VJZ1</accession>